<dbReference type="InterPro" id="IPR003593">
    <property type="entry name" value="AAA+_ATPase"/>
</dbReference>
<dbReference type="Gene3D" id="3.40.50.300">
    <property type="entry name" value="P-loop containing nucleotide triphosphate hydrolases"/>
    <property type="match status" value="1"/>
</dbReference>
<feature type="domain" description="AAA+ ATPase" evidence="5">
    <location>
        <begin position="134"/>
        <end position="263"/>
    </location>
</feature>
<evidence type="ECO:0000313" key="6">
    <source>
        <dbReference type="EMBL" id="TDF95610.1"/>
    </source>
</evidence>
<sequence length="361" mass="40976">MANEFSFTSSSILFDNYFSIGPSKPDGQKFDFVNGLSECPKCGADVAERRWYCNKCSYGKGRKSKPPKVAGYDYVISDEYKDGKYFRAADKSLFETVIIEPYKKQMIVEALSLVENSDLIFNQWGFKDTIEKGTGVSLLFHGLPGTGKTLMAQAIADYLGKKLITITAAEVMDKYVGETEKKIAELFDDHKDDVILFDECDSLLGSRERARASWEVSQVNVLLNKLENHRGVTVFTTNHSTNLDKALDRRIAVKVRFEMPSQELRKQIWRRMFPKKAPLAADIDWDLLASYEVTGGYVKNTVLRAARIAAFRKESEITFAVLKEALKQELMALMEYEQSEHAAVEGQEAPDKEQLKLHQKR</sequence>
<dbReference type="InterPro" id="IPR050221">
    <property type="entry name" value="26S_Proteasome_ATPase"/>
</dbReference>
<evidence type="ECO:0000313" key="7">
    <source>
        <dbReference type="Proteomes" id="UP000295511"/>
    </source>
</evidence>
<protein>
    <submittedName>
        <fullName evidence="6">AAA family ATPase</fullName>
    </submittedName>
</protein>
<reference evidence="6 7" key="1">
    <citation type="submission" date="2019-03" db="EMBL/GenBank/DDBJ databases">
        <title>Whole genome sequence of Arthrobacter sp JH1-1.</title>
        <authorList>
            <person name="Trinh H.N."/>
        </authorList>
    </citation>
    <scope>NUCLEOTIDE SEQUENCE [LARGE SCALE GENOMIC DNA]</scope>
    <source>
        <strain evidence="6 7">JH1-1</strain>
    </source>
</reference>
<name>A0A4R5KM65_9MICC</name>
<dbReference type="InterPro" id="IPR003959">
    <property type="entry name" value="ATPase_AAA_core"/>
</dbReference>
<dbReference type="RefSeq" id="WP_133204341.1">
    <property type="nucleotide sequence ID" value="NZ_SMRU01000012.1"/>
</dbReference>
<dbReference type="CDD" id="cd19481">
    <property type="entry name" value="RecA-like_protease"/>
    <property type="match status" value="1"/>
</dbReference>
<dbReference type="EMBL" id="SMRU01000012">
    <property type="protein sequence ID" value="TDF95610.1"/>
    <property type="molecule type" value="Genomic_DNA"/>
</dbReference>
<dbReference type="Proteomes" id="UP000295511">
    <property type="component" value="Unassembled WGS sequence"/>
</dbReference>
<dbReference type="PANTHER" id="PTHR23073">
    <property type="entry name" value="26S PROTEASOME REGULATORY SUBUNIT"/>
    <property type="match status" value="1"/>
</dbReference>
<evidence type="ECO:0000256" key="4">
    <source>
        <dbReference type="SAM" id="MobiDB-lite"/>
    </source>
</evidence>
<dbReference type="InterPro" id="IPR027417">
    <property type="entry name" value="P-loop_NTPase"/>
</dbReference>
<dbReference type="SUPFAM" id="SSF52540">
    <property type="entry name" value="P-loop containing nucleoside triphosphate hydrolases"/>
    <property type="match status" value="1"/>
</dbReference>
<evidence type="ECO:0000256" key="2">
    <source>
        <dbReference type="ARBA" id="ARBA00022741"/>
    </source>
</evidence>
<gene>
    <name evidence="6" type="ORF">E1809_11325</name>
</gene>
<keyword evidence="7" id="KW-1185">Reference proteome</keyword>
<dbReference type="GO" id="GO:0016887">
    <property type="term" value="F:ATP hydrolysis activity"/>
    <property type="evidence" value="ECO:0007669"/>
    <property type="project" value="InterPro"/>
</dbReference>
<dbReference type="Pfam" id="PF00004">
    <property type="entry name" value="AAA"/>
    <property type="match status" value="1"/>
</dbReference>
<dbReference type="OrthoDB" id="9802352at2"/>
<organism evidence="6 7">
    <name type="scientific">Arthrobacter terricola</name>
    <dbReference type="NCBI Taxonomy" id="2547396"/>
    <lineage>
        <taxon>Bacteria</taxon>
        <taxon>Bacillati</taxon>
        <taxon>Actinomycetota</taxon>
        <taxon>Actinomycetes</taxon>
        <taxon>Micrococcales</taxon>
        <taxon>Micrococcaceae</taxon>
        <taxon>Arthrobacter</taxon>
    </lineage>
</organism>
<evidence type="ECO:0000256" key="3">
    <source>
        <dbReference type="ARBA" id="ARBA00022840"/>
    </source>
</evidence>
<comment type="similarity">
    <text evidence="1">Belongs to the AAA ATPase family.</text>
</comment>
<evidence type="ECO:0000256" key="1">
    <source>
        <dbReference type="ARBA" id="ARBA00006914"/>
    </source>
</evidence>
<keyword evidence="2" id="KW-0547">Nucleotide-binding</keyword>
<dbReference type="GO" id="GO:0005524">
    <property type="term" value="F:ATP binding"/>
    <property type="evidence" value="ECO:0007669"/>
    <property type="project" value="UniProtKB-KW"/>
</dbReference>
<dbReference type="AlphaFoldDB" id="A0A4R5KM65"/>
<feature type="region of interest" description="Disordered" evidence="4">
    <location>
        <begin position="342"/>
        <end position="361"/>
    </location>
</feature>
<evidence type="ECO:0000259" key="5">
    <source>
        <dbReference type="SMART" id="SM00382"/>
    </source>
</evidence>
<accession>A0A4R5KM65</accession>
<comment type="caution">
    <text evidence="6">The sequence shown here is derived from an EMBL/GenBank/DDBJ whole genome shotgun (WGS) entry which is preliminary data.</text>
</comment>
<proteinExistence type="inferred from homology"/>
<keyword evidence="3" id="KW-0067">ATP-binding</keyword>
<dbReference type="SMART" id="SM00382">
    <property type="entry name" value="AAA"/>
    <property type="match status" value="1"/>
</dbReference>